<sequence length="235" mass="25794">MFTGIVEETGEIVAREQTEEGLRLRIGADEVATGLEHGQSISVSGACLTVERYAEREAQSASEKPSGDGPREEREARNASEEASGDEYRESWFEVFLASETVERTYLGDLEVGETVNVERAMPANGRFDGHVVQGHVDAVATVRDVESVGDDWFFEFTLPEGYDRYVVEKGSITLDGISLTVADVAHEAGTVTVAIIPTTYDLTTLSEKDVGDPVHLEVDVLAKYVERLLESRFD</sequence>
<dbReference type="InterPro" id="IPR017938">
    <property type="entry name" value="Riboflavin_synthase-like_b-brl"/>
</dbReference>
<dbReference type="InterPro" id="IPR026017">
    <property type="entry name" value="Lumazine-bd_dom"/>
</dbReference>
<dbReference type="RefSeq" id="WP_117362886.1">
    <property type="nucleotide sequence ID" value="NZ_CP024047.1"/>
</dbReference>
<evidence type="ECO:0000313" key="12">
    <source>
        <dbReference type="Proteomes" id="UP000258707"/>
    </source>
</evidence>
<reference evidence="12" key="1">
    <citation type="submission" date="2017-10" db="EMBL/GenBank/DDBJ databases">
        <title>Phenotypic and genomic properties of facultatively anaerobic sulfur-reducing natronoarchaea from hypersaline soda lakes.</title>
        <authorList>
            <person name="Sorokin D.Y."/>
            <person name="Kublanov I.V."/>
            <person name="Roman P."/>
            <person name="Sinninghe Damste J.S."/>
            <person name="Golyshin P.N."/>
            <person name="Rojo D."/>
            <person name="Ciordia S."/>
            <person name="Mena Md.C."/>
            <person name="Ferrer M."/>
            <person name="Messina E."/>
            <person name="Smedile F."/>
            <person name="La Spada G."/>
            <person name="La Cono V."/>
            <person name="Yakimov M.M."/>
        </authorList>
    </citation>
    <scope>NUCLEOTIDE SEQUENCE [LARGE SCALE GENOMIC DNA]</scope>
    <source>
        <strain evidence="12">AArc1</strain>
    </source>
</reference>
<feature type="compositionally biased region" description="Basic and acidic residues" evidence="9">
    <location>
        <begin position="65"/>
        <end position="85"/>
    </location>
</feature>
<evidence type="ECO:0000256" key="1">
    <source>
        <dbReference type="ARBA" id="ARBA00002803"/>
    </source>
</evidence>
<evidence type="ECO:0000256" key="4">
    <source>
        <dbReference type="ARBA" id="ARBA00013950"/>
    </source>
</evidence>
<dbReference type="PIRSF" id="PIRSF000498">
    <property type="entry name" value="Riboflavin_syn_A"/>
    <property type="match status" value="1"/>
</dbReference>
<dbReference type="NCBIfam" id="NF006767">
    <property type="entry name" value="PRK09289.1"/>
    <property type="match status" value="1"/>
</dbReference>
<keyword evidence="6" id="KW-0808">Transferase</keyword>
<dbReference type="PANTHER" id="PTHR21098">
    <property type="entry name" value="RIBOFLAVIN SYNTHASE ALPHA CHAIN"/>
    <property type="match status" value="1"/>
</dbReference>
<gene>
    <name evidence="11" type="ORF">AArc1_0428</name>
</gene>
<feature type="domain" description="Lumazine-binding" evidence="10">
    <location>
        <begin position="132"/>
        <end position="230"/>
    </location>
</feature>
<dbReference type="SUPFAM" id="SSF63380">
    <property type="entry name" value="Riboflavin synthase domain-like"/>
    <property type="match status" value="3"/>
</dbReference>
<dbReference type="KEGG" id="nan:AArc1_0428"/>
<evidence type="ECO:0000256" key="3">
    <source>
        <dbReference type="ARBA" id="ARBA00012827"/>
    </source>
</evidence>
<evidence type="ECO:0000256" key="6">
    <source>
        <dbReference type="ARBA" id="ARBA00022679"/>
    </source>
</evidence>
<feature type="repeat" description="Lumazine-binding" evidence="8">
    <location>
        <begin position="132"/>
        <end position="230"/>
    </location>
</feature>
<name>A0A346PB77_9EURY</name>
<dbReference type="GO" id="GO:0004746">
    <property type="term" value="F:riboflavin synthase activity"/>
    <property type="evidence" value="ECO:0007669"/>
    <property type="project" value="UniProtKB-EC"/>
</dbReference>
<organism evidence="11 12">
    <name type="scientific">Natrarchaeobaculum sulfurireducens</name>
    <dbReference type="NCBI Taxonomy" id="2044521"/>
    <lineage>
        <taxon>Archaea</taxon>
        <taxon>Methanobacteriati</taxon>
        <taxon>Methanobacteriota</taxon>
        <taxon>Stenosarchaea group</taxon>
        <taxon>Halobacteria</taxon>
        <taxon>Halobacteriales</taxon>
        <taxon>Natrialbaceae</taxon>
        <taxon>Natrarchaeobaculum</taxon>
    </lineage>
</organism>
<dbReference type="InterPro" id="IPR001783">
    <property type="entry name" value="Lumazine-bd"/>
</dbReference>
<dbReference type="Proteomes" id="UP000258707">
    <property type="component" value="Chromosome"/>
</dbReference>
<evidence type="ECO:0000259" key="10">
    <source>
        <dbReference type="PROSITE" id="PS51177"/>
    </source>
</evidence>
<dbReference type="PANTHER" id="PTHR21098:SF0">
    <property type="entry name" value="RIBOFLAVIN SYNTHASE"/>
    <property type="match status" value="1"/>
</dbReference>
<protein>
    <recommendedName>
        <fullName evidence="4">Riboflavin synthase</fullName>
        <ecNumber evidence="3">2.5.1.9</ecNumber>
    </recommendedName>
</protein>
<feature type="domain" description="Lumazine-binding" evidence="10">
    <location>
        <begin position="1"/>
        <end position="131"/>
    </location>
</feature>
<evidence type="ECO:0000256" key="9">
    <source>
        <dbReference type="SAM" id="MobiDB-lite"/>
    </source>
</evidence>
<feature type="region of interest" description="Disordered" evidence="9">
    <location>
        <begin position="54"/>
        <end position="85"/>
    </location>
</feature>
<accession>A0A346PB77</accession>
<dbReference type="GO" id="GO:0009231">
    <property type="term" value="P:riboflavin biosynthetic process"/>
    <property type="evidence" value="ECO:0007669"/>
    <property type="project" value="UniProtKB-KW"/>
</dbReference>
<dbReference type="AlphaFoldDB" id="A0A346PB77"/>
<dbReference type="PROSITE" id="PS51177">
    <property type="entry name" value="LUMAZINE_BIND"/>
    <property type="match status" value="2"/>
</dbReference>
<evidence type="ECO:0000313" key="11">
    <source>
        <dbReference type="EMBL" id="AXR76772.1"/>
    </source>
</evidence>
<dbReference type="FunFam" id="2.40.30.20:FF:000004">
    <property type="entry name" value="Riboflavin synthase, alpha subunit"/>
    <property type="match status" value="1"/>
</dbReference>
<evidence type="ECO:0000256" key="5">
    <source>
        <dbReference type="ARBA" id="ARBA00022619"/>
    </source>
</evidence>
<comment type="pathway">
    <text evidence="2">Cofactor biosynthesis; riboflavin biosynthesis; riboflavin from 2-hydroxy-3-oxobutyl phosphate and 5-amino-6-(D-ribitylamino)uracil: step 2/2.</text>
</comment>
<feature type="repeat" description="Lumazine-binding" evidence="8">
    <location>
        <begin position="1"/>
        <end position="131"/>
    </location>
</feature>
<evidence type="ECO:0000256" key="2">
    <source>
        <dbReference type="ARBA" id="ARBA00004887"/>
    </source>
</evidence>
<keyword evidence="5" id="KW-0686">Riboflavin biosynthesis</keyword>
<dbReference type="Gene3D" id="2.40.30.20">
    <property type="match status" value="2"/>
</dbReference>
<dbReference type="Pfam" id="PF00677">
    <property type="entry name" value="Lum_binding"/>
    <property type="match status" value="2"/>
</dbReference>
<dbReference type="EMBL" id="CP024047">
    <property type="protein sequence ID" value="AXR76772.1"/>
    <property type="molecule type" value="Genomic_DNA"/>
</dbReference>
<comment type="function">
    <text evidence="1">Catalyzes the dismutation of two molecules of 6,7-dimethyl-8-ribityllumazine, resulting in the formation of riboflavin and 5-amino-6-(D-ribitylamino)uracil.</text>
</comment>
<evidence type="ECO:0000256" key="7">
    <source>
        <dbReference type="ARBA" id="ARBA00022737"/>
    </source>
</evidence>
<dbReference type="InterPro" id="IPR023366">
    <property type="entry name" value="ATP_synth_asu-like_sf"/>
</dbReference>
<dbReference type="GeneID" id="37637248"/>
<evidence type="ECO:0000256" key="8">
    <source>
        <dbReference type="PROSITE-ProRule" id="PRU00524"/>
    </source>
</evidence>
<keyword evidence="7" id="KW-0677">Repeat</keyword>
<dbReference type="CDD" id="cd00402">
    <property type="entry name" value="Riboflavin_synthase_like"/>
    <property type="match status" value="1"/>
</dbReference>
<proteinExistence type="predicted"/>
<dbReference type="EC" id="2.5.1.9" evidence="3"/>